<dbReference type="AlphaFoldDB" id="V6M4E9"/>
<evidence type="ECO:0000313" key="1">
    <source>
        <dbReference type="EMBL" id="EST48189.1"/>
    </source>
</evidence>
<proteinExistence type="predicted"/>
<dbReference type="EMBL" id="KI545997">
    <property type="protein sequence ID" value="EST48189.1"/>
    <property type="molecule type" value="Genomic_DNA"/>
</dbReference>
<gene>
    <name evidence="1" type="ORF">SS50377_fx014</name>
</gene>
<sequence length="75" mass="8831">MAQRASETGTSAAQYPVWHYQYQHLSLHCVVRNLTRFAAFHRGARQMDQRWQPCSTRTSDQLYVAETWTLTVVWT</sequence>
<protein>
    <submittedName>
        <fullName evidence="1">Uncharacterized protein</fullName>
    </submittedName>
</protein>
<accession>V6M4E9</accession>
<organism evidence="1">
    <name type="scientific">Spironucleus salmonicida</name>
    <dbReference type="NCBI Taxonomy" id="348837"/>
    <lineage>
        <taxon>Eukaryota</taxon>
        <taxon>Metamonada</taxon>
        <taxon>Diplomonadida</taxon>
        <taxon>Hexamitidae</taxon>
        <taxon>Hexamitinae</taxon>
        <taxon>Spironucleus</taxon>
    </lineage>
</organism>
<reference evidence="1" key="1">
    <citation type="journal article" date="2014" name="PLoS Genet.">
        <title>The Genome of Spironucleus salmonicida Highlights a Fish Pathogen Adapted to Fluctuating Environments.</title>
        <authorList>
            <person name="Xu F."/>
            <person name="Jerlstrom-Hultqvist J."/>
            <person name="Einarsson E."/>
            <person name="Astvaldsson A."/>
            <person name="Svard S.G."/>
            <person name="Andersson J.O."/>
        </authorList>
    </citation>
    <scope>NUCLEOTIDE SEQUENCE</scope>
</reference>
<name>V6M4E9_9EUKA</name>